<evidence type="ECO:0000256" key="2">
    <source>
        <dbReference type="SAM" id="Phobius"/>
    </source>
</evidence>
<evidence type="ECO:0000313" key="4">
    <source>
        <dbReference type="Proteomes" id="UP001524587"/>
    </source>
</evidence>
<protein>
    <submittedName>
        <fullName evidence="3">Uncharacterized protein</fullName>
    </submittedName>
</protein>
<feature type="compositionally biased region" description="Low complexity" evidence="1">
    <location>
        <begin position="33"/>
        <end position="43"/>
    </location>
</feature>
<name>A0ABT1W768_9PROT</name>
<sequence>MSPDEAVEPEAPAVAEPRADAPVEQEGIPPHEPTAAAESPAAEPAPVMLASPGVMESIVPVRPAKRRSGGAMWFVLWALTLVLLVVLAAAGWHFRVAIEHFRPETLRLFRLIPGGVPPAN</sequence>
<reference evidence="3 4" key="1">
    <citation type="submission" date="2022-06" db="EMBL/GenBank/DDBJ databases">
        <title>Endosaccharibacter gen. nov., sp. nov., endophytic bacteria isolated from sugarcane.</title>
        <authorList>
            <person name="Pitiwittayakul N."/>
            <person name="Yukphan P."/>
            <person name="Charoenyingcharoen P."/>
            <person name="Tanasupawat S."/>
        </authorList>
    </citation>
    <scope>NUCLEOTIDE SEQUENCE [LARGE SCALE GENOMIC DNA]</scope>
    <source>
        <strain evidence="3 4">KSS8</strain>
    </source>
</reference>
<dbReference type="Proteomes" id="UP001524587">
    <property type="component" value="Unassembled WGS sequence"/>
</dbReference>
<dbReference type="RefSeq" id="WP_422864261.1">
    <property type="nucleotide sequence ID" value="NZ_JAMSKV010000007.1"/>
</dbReference>
<evidence type="ECO:0000256" key="1">
    <source>
        <dbReference type="SAM" id="MobiDB-lite"/>
    </source>
</evidence>
<comment type="caution">
    <text evidence="3">The sequence shown here is derived from an EMBL/GenBank/DDBJ whole genome shotgun (WGS) entry which is preliminary data.</text>
</comment>
<feature type="compositionally biased region" description="Low complexity" evidence="1">
    <location>
        <begin position="9"/>
        <end position="24"/>
    </location>
</feature>
<feature type="region of interest" description="Disordered" evidence="1">
    <location>
        <begin position="1"/>
        <end position="43"/>
    </location>
</feature>
<keyword evidence="2" id="KW-0812">Transmembrane</keyword>
<accession>A0ABT1W768</accession>
<proteinExistence type="predicted"/>
<organism evidence="3 4">
    <name type="scientific">Endosaccharibacter trunci</name>
    <dbReference type="NCBI Taxonomy" id="2812733"/>
    <lineage>
        <taxon>Bacteria</taxon>
        <taxon>Pseudomonadati</taxon>
        <taxon>Pseudomonadota</taxon>
        <taxon>Alphaproteobacteria</taxon>
        <taxon>Acetobacterales</taxon>
        <taxon>Acetobacteraceae</taxon>
        <taxon>Endosaccharibacter</taxon>
    </lineage>
</organism>
<evidence type="ECO:0000313" key="3">
    <source>
        <dbReference type="EMBL" id="MCQ8278725.1"/>
    </source>
</evidence>
<gene>
    <name evidence="3" type="ORF">NFI95_09695</name>
</gene>
<keyword evidence="2" id="KW-1133">Transmembrane helix</keyword>
<dbReference type="EMBL" id="JAMSKV010000007">
    <property type="protein sequence ID" value="MCQ8278725.1"/>
    <property type="molecule type" value="Genomic_DNA"/>
</dbReference>
<feature type="transmembrane region" description="Helical" evidence="2">
    <location>
        <begin position="71"/>
        <end position="94"/>
    </location>
</feature>
<keyword evidence="2" id="KW-0472">Membrane</keyword>
<keyword evidence="4" id="KW-1185">Reference proteome</keyword>